<dbReference type="InterPro" id="IPR050490">
    <property type="entry name" value="Bact_solute-bd_prot1"/>
</dbReference>
<dbReference type="SUPFAM" id="SSF53850">
    <property type="entry name" value="Periplasmic binding protein-like II"/>
    <property type="match status" value="1"/>
</dbReference>
<dbReference type="OrthoDB" id="7918484at2"/>
<dbReference type="AlphaFoldDB" id="A0A368W930"/>
<feature type="signal peptide" evidence="1">
    <location>
        <begin position="1"/>
        <end position="28"/>
    </location>
</feature>
<dbReference type="InterPro" id="IPR006059">
    <property type="entry name" value="SBP"/>
</dbReference>
<dbReference type="PANTHER" id="PTHR43649:SF11">
    <property type="entry name" value="ABC TRANSPORTER SUBSTRATE-BINDING PROTEIN YESO-RELATED"/>
    <property type="match status" value="1"/>
</dbReference>
<dbReference type="Proteomes" id="UP000252415">
    <property type="component" value="Unassembled WGS sequence"/>
</dbReference>
<keyword evidence="3" id="KW-1185">Reference proteome</keyword>
<accession>A0A368W930</accession>
<evidence type="ECO:0000313" key="3">
    <source>
        <dbReference type="Proteomes" id="UP000252415"/>
    </source>
</evidence>
<organism evidence="2 3">
    <name type="scientific">Paenibacillus prosopidis</name>
    <dbReference type="NCBI Taxonomy" id="630520"/>
    <lineage>
        <taxon>Bacteria</taxon>
        <taxon>Bacillati</taxon>
        <taxon>Bacillota</taxon>
        <taxon>Bacilli</taxon>
        <taxon>Bacillales</taxon>
        <taxon>Paenibacillaceae</taxon>
        <taxon>Paenibacillus</taxon>
    </lineage>
</organism>
<feature type="chain" id="PRO_5038360639" evidence="1">
    <location>
        <begin position="29"/>
        <end position="434"/>
    </location>
</feature>
<dbReference type="RefSeq" id="WP_114378294.1">
    <property type="nucleotide sequence ID" value="NZ_QPJD01000001.1"/>
</dbReference>
<proteinExistence type="predicted"/>
<gene>
    <name evidence="2" type="ORF">DFP97_101425</name>
</gene>
<dbReference type="PANTHER" id="PTHR43649">
    <property type="entry name" value="ARABINOSE-BINDING PROTEIN-RELATED"/>
    <property type="match status" value="1"/>
</dbReference>
<reference evidence="2 3" key="1">
    <citation type="submission" date="2018-07" db="EMBL/GenBank/DDBJ databases">
        <title>Genomic Encyclopedia of Type Strains, Phase III (KMG-III): the genomes of soil and plant-associated and newly described type strains.</title>
        <authorList>
            <person name="Whitman W."/>
        </authorList>
    </citation>
    <scope>NUCLEOTIDE SEQUENCE [LARGE SCALE GENOMIC DNA]</scope>
    <source>
        <strain evidence="2 3">CECT 7506</strain>
    </source>
</reference>
<dbReference type="EMBL" id="QPJD01000001">
    <property type="protein sequence ID" value="RCW52079.1"/>
    <property type="molecule type" value="Genomic_DNA"/>
</dbReference>
<dbReference type="PROSITE" id="PS51257">
    <property type="entry name" value="PROKAR_LIPOPROTEIN"/>
    <property type="match status" value="1"/>
</dbReference>
<sequence length="434" mass="47648">MKINVKKSITVLLTGIMLLTAAACSGNAKNTTGAGESTEQAAEAGQVKLRILWWGSQSRHDATLKALDLYTQKNPNVTFEPEFSGWEGYWDKLATQSAAKNAPDIIQMDASYLAEYAGRNQLADLSAGISTADIDASLLDTGKYQGKLYAIPLGNNAIGMIFNKEAVEKLGITKPENGWTWDEYFAFGKEAKAKLGSDHYALTDLSAAFGQYANYQLSKGLGQVFTDDGKLNLDKDTYLEYQHKFAELRKEGIVPPGEVSVTDKELDPQLDLMVNGTTLLRIAHAAQANGFDSLKPGVFDFVTIPKNEQAGGWLKPSMFWSASANSEHVEEAKKFIDWFINDPEVAVILGTSRGVPVSNKVVEQLTPKFTASDKMGISLISNTSPDAQLYVPEPKGWSNFAQKDFRAVGEKMMFGEITPEQAYEELMELAKDYE</sequence>
<protein>
    <submittedName>
        <fullName evidence="2">Carbohydrate ABC transporter substrate-binding protein (CUT1 family)</fullName>
    </submittedName>
</protein>
<name>A0A368W930_9BACL</name>
<keyword evidence="1" id="KW-0732">Signal</keyword>
<dbReference type="Pfam" id="PF01547">
    <property type="entry name" value="SBP_bac_1"/>
    <property type="match status" value="1"/>
</dbReference>
<comment type="caution">
    <text evidence="2">The sequence shown here is derived from an EMBL/GenBank/DDBJ whole genome shotgun (WGS) entry which is preliminary data.</text>
</comment>
<evidence type="ECO:0000256" key="1">
    <source>
        <dbReference type="SAM" id="SignalP"/>
    </source>
</evidence>
<evidence type="ECO:0000313" key="2">
    <source>
        <dbReference type="EMBL" id="RCW52079.1"/>
    </source>
</evidence>
<dbReference type="Gene3D" id="3.40.190.10">
    <property type="entry name" value="Periplasmic binding protein-like II"/>
    <property type="match status" value="2"/>
</dbReference>